<keyword evidence="1" id="KW-0175">Coiled coil</keyword>
<name>A0AAV6KKI1_9ERIC</name>
<protein>
    <submittedName>
        <fullName evidence="3">Uncharacterized protein</fullName>
    </submittedName>
</protein>
<accession>A0AAV6KKI1</accession>
<comment type="caution">
    <text evidence="3">The sequence shown here is derived from an EMBL/GenBank/DDBJ whole genome shotgun (WGS) entry which is preliminary data.</text>
</comment>
<organism evidence="3 4">
    <name type="scientific">Rhododendron griersonianum</name>
    <dbReference type="NCBI Taxonomy" id="479676"/>
    <lineage>
        <taxon>Eukaryota</taxon>
        <taxon>Viridiplantae</taxon>
        <taxon>Streptophyta</taxon>
        <taxon>Embryophyta</taxon>
        <taxon>Tracheophyta</taxon>
        <taxon>Spermatophyta</taxon>
        <taxon>Magnoliopsida</taxon>
        <taxon>eudicotyledons</taxon>
        <taxon>Gunneridae</taxon>
        <taxon>Pentapetalae</taxon>
        <taxon>asterids</taxon>
        <taxon>Ericales</taxon>
        <taxon>Ericaceae</taxon>
        <taxon>Ericoideae</taxon>
        <taxon>Rhodoreae</taxon>
        <taxon>Rhododendron</taxon>
    </lineage>
</organism>
<reference evidence="3" key="1">
    <citation type="submission" date="2020-08" db="EMBL/GenBank/DDBJ databases">
        <title>Plant Genome Project.</title>
        <authorList>
            <person name="Zhang R.-G."/>
        </authorList>
    </citation>
    <scope>NUCLEOTIDE SEQUENCE</scope>
    <source>
        <strain evidence="3">WSP0</strain>
        <tissue evidence="3">Leaf</tissue>
    </source>
</reference>
<evidence type="ECO:0000313" key="3">
    <source>
        <dbReference type="EMBL" id="KAG5552657.1"/>
    </source>
</evidence>
<feature type="region of interest" description="Disordered" evidence="2">
    <location>
        <begin position="143"/>
        <end position="163"/>
    </location>
</feature>
<dbReference type="EMBL" id="JACTNZ010000004">
    <property type="protein sequence ID" value="KAG5552657.1"/>
    <property type="molecule type" value="Genomic_DNA"/>
</dbReference>
<dbReference type="AlphaFoldDB" id="A0AAV6KKI1"/>
<feature type="region of interest" description="Disordered" evidence="2">
    <location>
        <begin position="48"/>
        <end position="74"/>
    </location>
</feature>
<gene>
    <name evidence="3" type="ORF">RHGRI_010677</name>
</gene>
<feature type="compositionally biased region" description="Polar residues" evidence="2">
    <location>
        <begin position="143"/>
        <end position="160"/>
    </location>
</feature>
<keyword evidence="4" id="KW-1185">Reference proteome</keyword>
<evidence type="ECO:0000256" key="2">
    <source>
        <dbReference type="SAM" id="MobiDB-lite"/>
    </source>
</evidence>
<evidence type="ECO:0000256" key="1">
    <source>
        <dbReference type="SAM" id="Coils"/>
    </source>
</evidence>
<dbReference type="Proteomes" id="UP000823749">
    <property type="component" value="Chromosome 4"/>
</dbReference>
<evidence type="ECO:0000313" key="4">
    <source>
        <dbReference type="Proteomes" id="UP000823749"/>
    </source>
</evidence>
<sequence length="296" mass="33091">MRRTFLFVFSSFLTHKNEGSRTDDLEVCLSPQSSGKDVDGVMESAKVRDSLGEDNADNPSVDEVMESPKARDSLVEDKVDNQSVDNLAMGKEKEFSVDGELEVHSQALLAKGDHITLEDIICPLIKDYRVNNLISMGTAEDTSQTSFTGSRVGDQQSRGGCSSFGKRSVVKAIHKLERRLRRSKRKIKKKKLLAEFGIKTDKVSRRNKMIPASSLSSGDIRNRNSLLFKKAREMMDVGARLGIHFKGGRNFMLKTLVEMQEAELAERIDALDDLENEFDLEDDVDPEDDASLSLEL</sequence>
<feature type="coiled-coil region" evidence="1">
    <location>
        <begin position="166"/>
        <end position="193"/>
    </location>
</feature>
<proteinExistence type="predicted"/>